<feature type="chain" id="PRO_5043340676" description="Protein shisa-5-like" evidence="7">
    <location>
        <begin position="21"/>
        <end position="177"/>
    </location>
</feature>
<keyword evidence="7" id="KW-0732">Signal</keyword>
<evidence type="ECO:0000313" key="9">
    <source>
        <dbReference type="Proteomes" id="UP001430953"/>
    </source>
</evidence>
<evidence type="ECO:0000256" key="1">
    <source>
        <dbReference type="ARBA" id="ARBA00004370"/>
    </source>
</evidence>
<gene>
    <name evidence="8" type="ORF">PUN28_002970</name>
</gene>
<dbReference type="Proteomes" id="UP001430953">
    <property type="component" value="Unassembled WGS sequence"/>
</dbReference>
<evidence type="ECO:0008006" key="10">
    <source>
        <dbReference type="Google" id="ProtNLM"/>
    </source>
</evidence>
<proteinExistence type="predicted"/>
<evidence type="ECO:0000256" key="6">
    <source>
        <dbReference type="SAM" id="Phobius"/>
    </source>
</evidence>
<keyword evidence="9" id="KW-1185">Reference proteome</keyword>
<feature type="signal peptide" evidence="7">
    <location>
        <begin position="1"/>
        <end position="20"/>
    </location>
</feature>
<evidence type="ECO:0000256" key="2">
    <source>
        <dbReference type="ARBA" id="ARBA00022692"/>
    </source>
</evidence>
<keyword evidence="4 6" id="KW-0472">Membrane</keyword>
<dbReference type="InterPro" id="IPR026910">
    <property type="entry name" value="Shisa"/>
</dbReference>
<protein>
    <recommendedName>
        <fullName evidence="10">Protein shisa-5-like</fullName>
    </recommendedName>
</protein>
<dbReference type="PANTHER" id="PTHR31395:SF23">
    <property type="entry name" value="GEO05642P1"/>
    <property type="match status" value="1"/>
</dbReference>
<dbReference type="PANTHER" id="PTHR31395">
    <property type="entry name" value="SHISA"/>
    <property type="match status" value="1"/>
</dbReference>
<evidence type="ECO:0000256" key="5">
    <source>
        <dbReference type="SAM" id="MobiDB-lite"/>
    </source>
</evidence>
<evidence type="ECO:0000256" key="7">
    <source>
        <dbReference type="SAM" id="SignalP"/>
    </source>
</evidence>
<sequence>MSRLVVALLLIYLHAESIYGMECSFGEKNFMDKLIGSKCPGPFDSSEKSFCCYDAEMDRSYCCSSDEFAKTWMNIIIPVLAVSALVVGLIICCVCCLCCNCCPWYRRRQGAVYGIQTPIVQVIQPPPSLPPSYSGQPPVQNDYLPYPIDSTGIPQPPPYNEAYAKQSPYNPAYPPPQ</sequence>
<keyword evidence="3 6" id="KW-1133">Transmembrane helix</keyword>
<feature type="region of interest" description="Disordered" evidence="5">
    <location>
        <begin position="129"/>
        <end position="177"/>
    </location>
</feature>
<dbReference type="AlphaFoldDB" id="A0AAW2GWY3"/>
<feature type="transmembrane region" description="Helical" evidence="6">
    <location>
        <begin position="75"/>
        <end position="99"/>
    </location>
</feature>
<name>A0AAW2GWY3_9HYME</name>
<organism evidence="8 9">
    <name type="scientific">Cardiocondyla obscurior</name>
    <dbReference type="NCBI Taxonomy" id="286306"/>
    <lineage>
        <taxon>Eukaryota</taxon>
        <taxon>Metazoa</taxon>
        <taxon>Ecdysozoa</taxon>
        <taxon>Arthropoda</taxon>
        <taxon>Hexapoda</taxon>
        <taxon>Insecta</taxon>
        <taxon>Pterygota</taxon>
        <taxon>Neoptera</taxon>
        <taxon>Endopterygota</taxon>
        <taxon>Hymenoptera</taxon>
        <taxon>Apocrita</taxon>
        <taxon>Aculeata</taxon>
        <taxon>Formicoidea</taxon>
        <taxon>Formicidae</taxon>
        <taxon>Myrmicinae</taxon>
        <taxon>Cardiocondyla</taxon>
    </lineage>
</organism>
<reference evidence="8 9" key="1">
    <citation type="submission" date="2023-03" db="EMBL/GenBank/DDBJ databases">
        <title>High recombination rates correlate with genetic variation in Cardiocondyla obscurior ants.</title>
        <authorList>
            <person name="Errbii M."/>
        </authorList>
    </citation>
    <scope>NUCLEOTIDE SEQUENCE [LARGE SCALE GENOMIC DNA]</scope>
    <source>
        <strain evidence="8">Alpha-2009</strain>
        <tissue evidence="8">Whole body</tissue>
    </source>
</reference>
<dbReference type="EMBL" id="JADYXP020000002">
    <property type="protein sequence ID" value="KAL0131785.1"/>
    <property type="molecule type" value="Genomic_DNA"/>
</dbReference>
<evidence type="ECO:0000256" key="4">
    <source>
        <dbReference type="ARBA" id="ARBA00023136"/>
    </source>
</evidence>
<dbReference type="GO" id="GO:0016020">
    <property type="term" value="C:membrane"/>
    <property type="evidence" value="ECO:0007669"/>
    <property type="project" value="UniProtKB-SubCell"/>
</dbReference>
<keyword evidence="2 6" id="KW-0812">Transmembrane</keyword>
<evidence type="ECO:0000313" key="8">
    <source>
        <dbReference type="EMBL" id="KAL0131785.1"/>
    </source>
</evidence>
<comment type="subcellular location">
    <subcellularLocation>
        <location evidence="1">Membrane</location>
    </subcellularLocation>
</comment>
<comment type="caution">
    <text evidence="8">The sequence shown here is derived from an EMBL/GenBank/DDBJ whole genome shotgun (WGS) entry which is preliminary data.</text>
</comment>
<accession>A0AAW2GWY3</accession>
<evidence type="ECO:0000256" key="3">
    <source>
        <dbReference type="ARBA" id="ARBA00022989"/>
    </source>
</evidence>